<name>A0A315UZ84_GAMAF</name>
<protein>
    <submittedName>
        <fullName evidence="1">Uncharacterized protein</fullName>
    </submittedName>
</protein>
<keyword evidence="2" id="KW-1185">Reference proteome</keyword>
<dbReference type="AlphaFoldDB" id="A0A315UZ84"/>
<reference evidence="1 2" key="1">
    <citation type="journal article" date="2018" name="G3 (Bethesda)">
        <title>A High-Quality Reference Genome for the Invasive Mosquitofish Gambusia affinis Using a Chicago Library.</title>
        <authorList>
            <person name="Hoffberg S.L."/>
            <person name="Troendle N.J."/>
            <person name="Glenn T.C."/>
            <person name="Mahmud O."/>
            <person name="Louha S."/>
            <person name="Chalopin D."/>
            <person name="Bennetzen J.L."/>
            <person name="Mauricio R."/>
        </authorList>
    </citation>
    <scope>NUCLEOTIDE SEQUENCE [LARGE SCALE GENOMIC DNA]</scope>
    <source>
        <strain evidence="1">NE01/NJP1002.9</strain>
        <tissue evidence="1">Muscle</tissue>
    </source>
</reference>
<gene>
    <name evidence="1" type="ORF">CCH79_00004334</name>
</gene>
<dbReference type="EMBL" id="NHOQ01002481">
    <property type="protein sequence ID" value="PWA16349.1"/>
    <property type="molecule type" value="Genomic_DNA"/>
</dbReference>
<evidence type="ECO:0000313" key="2">
    <source>
        <dbReference type="Proteomes" id="UP000250572"/>
    </source>
</evidence>
<dbReference type="Proteomes" id="UP000250572">
    <property type="component" value="Unassembled WGS sequence"/>
</dbReference>
<comment type="caution">
    <text evidence="1">The sequence shown here is derived from an EMBL/GenBank/DDBJ whole genome shotgun (WGS) entry which is preliminary data.</text>
</comment>
<proteinExistence type="predicted"/>
<organism evidence="1 2">
    <name type="scientific">Gambusia affinis</name>
    <name type="common">Western mosquitofish</name>
    <name type="synonym">Heterandria affinis</name>
    <dbReference type="NCBI Taxonomy" id="33528"/>
    <lineage>
        <taxon>Eukaryota</taxon>
        <taxon>Metazoa</taxon>
        <taxon>Chordata</taxon>
        <taxon>Craniata</taxon>
        <taxon>Vertebrata</taxon>
        <taxon>Euteleostomi</taxon>
        <taxon>Actinopterygii</taxon>
        <taxon>Neopterygii</taxon>
        <taxon>Teleostei</taxon>
        <taxon>Neoteleostei</taxon>
        <taxon>Acanthomorphata</taxon>
        <taxon>Ovalentaria</taxon>
        <taxon>Atherinomorphae</taxon>
        <taxon>Cyprinodontiformes</taxon>
        <taxon>Poeciliidae</taxon>
        <taxon>Poeciliinae</taxon>
        <taxon>Gambusia</taxon>
    </lineage>
</organism>
<accession>A0A315UZ84</accession>
<evidence type="ECO:0000313" key="1">
    <source>
        <dbReference type="EMBL" id="PWA16349.1"/>
    </source>
</evidence>
<sequence length="135" mass="14475">MAKGAPYLPGNTPAPPSHFTCSHQLISSGWEEFGEVMEKDFCTTSRRFWSTIRRLARGKRCSTDTVYSGDGVLLTSTRDVVGRWAEYFEGLLNPTNMPSIVEAEPGDSGLGSPISGVEVGKVVKKLLGGRAPGVG</sequence>